<dbReference type="PANTHER" id="PTHR42693">
    <property type="entry name" value="ARYLSULFATASE FAMILY MEMBER"/>
    <property type="match status" value="1"/>
</dbReference>
<accession>A0A6C2U011</accession>
<dbReference type="Pfam" id="PF00884">
    <property type="entry name" value="Sulfatase"/>
    <property type="match status" value="2"/>
</dbReference>
<dbReference type="InterPro" id="IPR017850">
    <property type="entry name" value="Alkaline_phosphatase_core_sf"/>
</dbReference>
<organism evidence="3 4">
    <name type="scientific">Pontiella desulfatans</name>
    <dbReference type="NCBI Taxonomy" id="2750659"/>
    <lineage>
        <taxon>Bacteria</taxon>
        <taxon>Pseudomonadati</taxon>
        <taxon>Kiritimatiellota</taxon>
        <taxon>Kiritimatiellia</taxon>
        <taxon>Kiritimatiellales</taxon>
        <taxon>Pontiellaceae</taxon>
        <taxon>Pontiella</taxon>
    </lineage>
</organism>
<protein>
    <submittedName>
        <fullName evidence="3">Arylsulfatase</fullName>
    </submittedName>
</protein>
<feature type="domain" description="Sulfatase N-terminal" evidence="2">
    <location>
        <begin position="284"/>
        <end position="554"/>
    </location>
</feature>
<dbReference type="EMBL" id="CAAHFG010000001">
    <property type="protein sequence ID" value="VGO13308.1"/>
    <property type="molecule type" value="Genomic_DNA"/>
</dbReference>
<feature type="domain" description="Sulfatase N-terminal" evidence="2">
    <location>
        <begin position="75"/>
        <end position="279"/>
    </location>
</feature>
<dbReference type="GO" id="GO:0004065">
    <property type="term" value="F:arylsulfatase activity"/>
    <property type="evidence" value="ECO:0007669"/>
    <property type="project" value="TreeGrafter"/>
</dbReference>
<dbReference type="InterPro" id="IPR050738">
    <property type="entry name" value="Sulfatase"/>
</dbReference>
<evidence type="ECO:0000256" key="1">
    <source>
        <dbReference type="ARBA" id="ARBA00008779"/>
    </source>
</evidence>
<name>A0A6C2U011_PONDE</name>
<reference evidence="3 4" key="1">
    <citation type="submission" date="2019-04" db="EMBL/GenBank/DDBJ databases">
        <authorList>
            <person name="Van Vliet M D."/>
        </authorList>
    </citation>
    <scope>NUCLEOTIDE SEQUENCE [LARGE SCALE GENOMIC DNA]</scope>
    <source>
        <strain evidence="3 4">F1</strain>
    </source>
</reference>
<comment type="similarity">
    <text evidence="1">Belongs to the sulfatase family.</text>
</comment>
<evidence type="ECO:0000313" key="4">
    <source>
        <dbReference type="Proteomes" id="UP000366872"/>
    </source>
</evidence>
<evidence type="ECO:0000313" key="3">
    <source>
        <dbReference type="EMBL" id="VGO13308.1"/>
    </source>
</evidence>
<dbReference type="AlphaFoldDB" id="A0A6C2U011"/>
<dbReference type="InterPro" id="IPR000917">
    <property type="entry name" value="Sulfatase_N"/>
</dbReference>
<keyword evidence="4" id="KW-1185">Reference proteome</keyword>
<dbReference type="PANTHER" id="PTHR42693:SF33">
    <property type="entry name" value="ARYLSULFATASE"/>
    <property type="match status" value="1"/>
</dbReference>
<sequence>MGVADGGFRQTDRRDAGHLDYRWDDRDRMSAVANSRDMTFTAGWNINAVMKRRNFMMGLAGGWAASALARSAGRPNILLILSDDMGWSDIGCFGGDAETPVLDGLAKRGIRFTQFYNSARCMPTRASLLTGLHPHQAGIGHMAGDWGTPAYSGHLLDTCVTLGEVLRTAGYHTSQLGKWHVGNRKKGVMPDLRGFDRSWTREGKVDYFKHDIYELDGKPWVCPDPGSFYSTEEMDRQAVGFIDDARKQDKPFFMYAAYDAAHWPLHARPEDIEKYRGRFINRVCVLTGIESQRYAIYSFLSSKTENDNRNMNDWLDPYTVAAPRLFRDAGYMTGQFGKWHMGGGRDVNHAPFPQAYGFQESVVAFEGMGDRVMPIGHGLSSANADVPGDITWAEWHESADLHTDAAIDFIARAVESNKNFYVHVPYNDTHSPYNTDPGKESDFDHITGNTTAQLFLSELNELDKEIGRLVQAIDDLGAGGNTLVVVVGDNGAPDDAVNAILNRNGGLRGGKGSLWEGGFREPFFIRCPGLVPAGIVNDSTAVSTLDLLPTYAALSRIELPNAPFAGEDMSDVFAGSTRARQKPLFWEYASVSGAPTTSPKLAMRNGNYKLLINPDGSNAQFYDLSVDKEESNNLIGDAGLQSEISDMQAQLTAWYHEVVLGEIGEPVSVTNAAVSPGVVIYDDYTVTGGNAPNPGFGANDGVNYEFASRVSGMAATNLTGYWYNTGSRPATDFSITGNRLSAIPDNANARFEFSANGSTGFDFGSWLAGNTYELSVQMDVDVVGATYAQRMSLSLADASGLAIQEIDLGIQIGTDGAGGLGVFKRMNAGSNSGGSDVNTMIASGYAIGTPLDLKIVVQDFNSNTTDYASSYEIFVNGASVDSGSFRFNGSSSARYLIFDTAAHEGYIYYDEVKLEVTEVGGPTVSYTYPPRLSFSSIGPNRIHWNAQPASVYEPQSSTNLIDWISHGLVTNEFGTIQWLQPTDDQGAARFFRLK</sequence>
<evidence type="ECO:0000259" key="2">
    <source>
        <dbReference type="Pfam" id="PF00884"/>
    </source>
</evidence>
<dbReference type="Gene3D" id="3.40.720.10">
    <property type="entry name" value="Alkaline Phosphatase, subunit A"/>
    <property type="match status" value="2"/>
</dbReference>
<dbReference type="SUPFAM" id="SSF53649">
    <property type="entry name" value="Alkaline phosphatase-like"/>
    <property type="match status" value="2"/>
</dbReference>
<proteinExistence type="inferred from homology"/>
<dbReference type="Proteomes" id="UP000366872">
    <property type="component" value="Unassembled WGS sequence"/>
</dbReference>
<gene>
    <name evidence="3" type="primary">atsA_104</name>
    <name evidence="3" type="ORF">PDESU_01864</name>
</gene>
<dbReference type="Gene3D" id="3.30.1120.10">
    <property type="match status" value="1"/>
</dbReference>